<evidence type="ECO:0000256" key="1">
    <source>
        <dbReference type="SAM" id="Phobius"/>
    </source>
</evidence>
<protein>
    <recommendedName>
        <fullName evidence="2">Putative zinc-finger domain-containing protein</fullName>
    </recommendedName>
</protein>
<dbReference type="Pfam" id="PF13490">
    <property type="entry name" value="zf-HC2"/>
    <property type="match status" value="1"/>
</dbReference>
<name>A0A143BPH2_9BACT</name>
<proteinExistence type="predicted"/>
<dbReference type="InterPro" id="IPR027383">
    <property type="entry name" value="Znf_put"/>
</dbReference>
<dbReference type="AlphaFoldDB" id="A0A143BPH2"/>
<dbReference type="eggNOG" id="ENOG50347SB">
    <property type="taxonomic scope" value="Bacteria"/>
</dbReference>
<reference evidence="3 4" key="1">
    <citation type="journal article" date="2014" name="Proc. Natl. Acad. Sci. U.S.A.">
        <title>Functional type 2 photosynthetic reaction centers found in the rare bacterial phylum Gemmatimonadetes.</title>
        <authorList>
            <person name="Zeng Y."/>
            <person name="Feng F."/>
            <person name="Medova H."/>
            <person name="Dean J."/>
            <person name="Koblizek M."/>
        </authorList>
    </citation>
    <scope>NUCLEOTIDE SEQUENCE [LARGE SCALE GENOMIC DNA]</scope>
    <source>
        <strain evidence="3 4">AP64</strain>
    </source>
</reference>
<accession>A0A143BPH2</accession>
<feature type="transmembrane region" description="Helical" evidence="1">
    <location>
        <begin position="98"/>
        <end position="116"/>
    </location>
</feature>
<dbReference type="STRING" id="1379270.GEMMAAP_19710"/>
<gene>
    <name evidence="3" type="ORF">GEMMAAP_19710</name>
</gene>
<dbReference type="RefSeq" id="WP_026848913.1">
    <property type="nucleotide sequence ID" value="NZ_CP011454.1"/>
</dbReference>
<keyword evidence="4" id="KW-1185">Reference proteome</keyword>
<dbReference type="OrthoDB" id="9808253at2"/>
<dbReference type="Proteomes" id="UP000076404">
    <property type="component" value="Chromosome"/>
</dbReference>
<dbReference type="KEGG" id="gph:GEMMAAP_19710"/>
<feature type="domain" description="Putative zinc-finger" evidence="2">
    <location>
        <begin position="3"/>
        <end position="37"/>
    </location>
</feature>
<evidence type="ECO:0000313" key="3">
    <source>
        <dbReference type="EMBL" id="AMW06410.1"/>
    </source>
</evidence>
<dbReference type="EMBL" id="CP011454">
    <property type="protein sequence ID" value="AMW06410.1"/>
    <property type="molecule type" value="Genomic_DNA"/>
</dbReference>
<sequence length="182" mass="19852">MDCKHFRKNHLAYLDDTLPGDLMAQAQHHVMLCKGCAAHDTLVRRSLMVVHSMPTIEPSAEFQAKLRSRLAECREARAMEMAPAASAVRFASPRPTRALVAVAASAVLGVIAYQAFRDEVVPTLAMQPVIASRPAAFSPRPRINPALMQAMATGNPVWGAAMVVEEAPVGFVNAEYRFAELR</sequence>
<organism evidence="3 4">
    <name type="scientific">Gemmatimonas phototrophica</name>
    <dbReference type="NCBI Taxonomy" id="1379270"/>
    <lineage>
        <taxon>Bacteria</taxon>
        <taxon>Pseudomonadati</taxon>
        <taxon>Gemmatimonadota</taxon>
        <taxon>Gemmatimonadia</taxon>
        <taxon>Gemmatimonadales</taxon>
        <taxon>Gemmatimonadaceae</taxon>
        <taxon>Gemmatimonas</taxon>
    </lineage>
</organism>
<reference evidence="3 4" key="2">
    <citation type="journal article" date="2016" name="Environ. Microbiol. Rep.">
        <title>Metagenomic evidence for the presence of phototrophic Gemmatimonadetes bacteria in diverse environments.</title>
        <authorList>
            <person name="Zeng Y."/>
            <person name="Baumbach J."/>
            <person name="Barbosa E.G."/>
            <person name="Azevedo V."/>
            <person name="Zhang C."/>
            <person name="Koblizek M."/>
        </authorList>
    </citation>
    <scope>NUCLEOTIDE SEQUENCE [LARGE SCALE GENOMIC DNA]</scope>
    <source>
        <strain evidence="3 4">AP64</strain>
    </source>
</reference>
<evidence type="ECO:0000313" key="4">
    <source>
        <dbReference type="Proteomes" id="UP000076404"/>
    </source>
</evidence>
<keyword evidence="1" id="KW-1133">Transmembrane helix</keyword>
<evidence type="ECO:0000259" key="2">
    <source>
        <dbReference type="Pfam" id="PF13490"/>
    </source>
</evidence>
<keyword evidence="1" id="KW-0812">Transmembrane</keyword>
<keyword evidence="1" id="KW-0472">Membrane</keyword>